<sequence length="1162" mass="134353">MMETHPLCRLCVEICSNCQDIYDEDGNSTHVYETIVKYFDPMLLNLDMDQKNPIICFQCWRSISDFHEFQQYVYNAQNKLSLGMDQTTDIKTEDDELNDQLSEDIAEEDLDEDMLLVGLEISVEGDDGNNNAFPEECSEENSDSVEIESENEYSRSGNDINGANAEGRRSDKIHERSEKSMSFTFKEDNTQDHNSGEYGSEDKYTLKELQGKTRMEQPTIKSHTMEAISEHRMPNENNIHKDSEIMSFTFEEDSQDGNISQPSYDDDSNDHADIKTSTENDKYARQRRIKEIDEFIAKWKKDLECVVCSESYPNVDTLRRHFRECHPKHFFHVICCQIKLRHRSHIYEHIRIHLDPSAFKCDVCGKCFKTSENMNKHKVQKHTAKGQQLSFECSMCQKRFYKKWALKHHMNTHKTGTDYVCEECGKGFATDEIRKLHERRVHNIDRVCDQCGKTLHGAYALRQHLLDHQGIKKPKWPCDICKAQLSSHSSLKRHKKVAHTDGSTVYICGECGKIAATEEALQKHKSVVHRAERKYKCTICDKAFKTAIYLREHMTTHTGESLYTCPHCPTKFRARSNMYHHRKKAHPIEWAESRLNRPIIAKVDINQVSNEVVFQYETLCDENGESNAIYETTVKYFDPILLNLDQEKQPVICVGCWRHIDDFNKFQVSVILAQSKLNEYTSSQVEPETIVKTEDAITEESVLDYKENIVQIFTTASNTNIEDNGYDKDFIGFPEVDGLDDHRDTYFSSDDDKPLKIPVKTKKNDDCINVPKRRGRKPKVKDSTTVKESVLDVANSGEVDNLINDVTLKEEEAEDDTAPSNDEIGATKPNNSTKRSSKEIDEFIAKWKQDLDCYLCSATAPNMMALRNHFRKQHPKQKCYVLCCQRKLSRRHQLEEHIRVHVDPGAFQCKLCGKCCTNKRTLSNHMYEQHTEQGQERSFECPICHKCFAKKPVWKRHMEIHEPNKDHVCSECGKGFPTEQRRIVHQRMVHNVERVCDQCGKTFRGIYSLRTHLQEHAGIERRKWPCDQCSAKLNTHASLKRHKLVAHNDGKTVYICSECGKVAPSSVALLSHKKYVHQAERKYKCTICDKAFKTSLVLREHMASHTGEDLYTCPHCPKTFKVSSNMHHHRKKAHPVEWAAARSKKPMTASINMAQVSQEIVM</sequence>
<feature type="binding site" evidence="6">
    <location>
        <position position="8"/>
    </location>
    <ligand>
        <name>Zn(2+)</name>
        <dbReference type="ChEBI" id="CHEBI:29105"/>
    </ligand>
</feature>
<dbReference type="PROSITE" id="PS50157">
    <property type="entry name" value="ZINC_FINGER_C2H2_2"/>
    <property type="match status" value="16"/>
</dbReference>
<dbReference type="InterPro" id="IPR036236">
    <property type="entry name" value="Znf_C2H2_sf"/>
</dbReference>
<dbReference type="GeneID" id="131800492"/>
<dbReference type="RefSeq" id="XP_058986625.1">
    <property type="nucleotide sequence ID" value="XM_059130642.1"/>
</dbReference>
<feature type="domain" description="C2H2-type" evidence="8">
    <location>
        <begin position="563"/>
        <end position="591"/>
    </location>
</feature>
<evidence type="ECO:0000256" key="3">
    <source>
        <dbReference type="ARBA" id="ARBA00022771"/>
    </source>
</evidence>
<feature type="binding site" evidence="6">
    <location>
        <position position="56"/>
    </location>
    <ligand>
        <name>Zn(2+)</name>
        <dbReference type="ChEBI" id="CHEBI:29105"/>
    </ligand>
</feature>
<keyword evidence="1 6" id="KW-0479">Metal-binding</keyword>
<feature type="compositionally biased region" description="Basic and acidic residues" evidence="7">
    <location>
        <begin position="166"/>
        <end position="200"/>
    </location>
</feature>
<keyword evidence="3 5" id="KW-0863">Zinc-finger</keyword>
<dbReference type="SMART" id="SM00355">
    <property type="entry name" value="ZnF_C2H2"/>
    <property type="match status" value="19"/>
</dbReference>
<evidence type="ECO:0000256" key="1">
    <source>
        <dbReference type="ARBA" id="ARBA00022723"/>
    </source>
</evidence>
<dbReference type="SMART" id="SM00868">
    <property type="entry name" value="zf-AD"/>
    <property type="match status" value="3"/>
</dbReference>
<evidence type="ECO:0000256" key="5">
    <source>
        <dbReference type="PROSITE-ProRule" id="PRU00042"/>
    </source>
</evidence>
<dbReference type="PANTHER" id="PTHR24379:SF127">
    <property type="entry name" value="BLOODY FINGERS-RELATED"/>
    <property type="match status" value="1"/>
</dbReference>
<evidence type="ECO:0000259" key="9">
    <source>
        <dbReference type="PROSITE" id="PS51915"/>
    </source>
</evidence>
<feature type="domain" description="C2H2-type" evidence="8">
    <location>
        <begin position="967"/>
        <end position="995"/>
    </location>
</feature>
<organism evidence="10 11">
    <name type="scientific">Musca domestica</name>
    <name type="common">House fly</name>
    <dbReference type="NCBI Taxonomy" id="7370"/>
    <lineage>
        <taxon>Eukaryota</taxon>
        <taxon>Metazoa</taxon>
        <taxon>Ecdysozoa</taxon>
        <taxon>Arthropoda</taxon>
        <taxon>Hexapoda</taxon>
        <taxon>Insecta</taxon>
        <taxon>Pterygota</taxon>
        <taxon>Neoptera</taxon>
        <taxon>Endopterygota</taxon>
        <taxon>Diptera</taxon>
        <taxon>Brachycera</taxon>
        <taxon>Muscomorpha</taxon>
        <taxon>Muscoidea</taxon>
        <taxon>Muscidae</taxon>
        <taxon>Musca</taxon>
    </lineage>
</organism>
<feature type="domain" description="C2H2-type" evidence="8">
    <location>
        <begin position="446"/>
        <end position="473"/>
    </location>
</feature>
<feature type="domain" description="ZAD" evidence="9">
    <location>
        <begin position="6"/>
        <end position="83"/>
    </location>
</feature>
<dbReference type="PROSITE" id="PS00028">
    <property type="entry name" value="ZINC_FINGER_C2H2_1"/>
    <property type="match status" value="16"/>
</dbReference>
<keyword evidence="10" id="KW-1185">Reference proteome</keyword>
<dbReference type="InterPro" id="IPR013087">
    <property type="entry name" value="Znf_C2H2_type"/>
</dbReference>
<feature type="domain" description="C2H2-type" evidence="8">
    <location>
        <begin position="419"/>
        <end position="447"/>
    </location>
</feature>
<keyword evidence="2" id="KW-0677">Repeat</keyword>
<feature type="domain" description="C2H2-type" evidence="8">
    <location>
        <begin position="476"/>
        <end position="504"/>
    </location>
</feature>
<feature type="domain" description="C2H2-type" evidence="8">
    <location>
        <begin position="907"/>
        <end position="935"/>
    </location>
</feature>
<feature type="binding site" evidence="6">
    <location>
        <position position="11"/>
    </location>
    <ligand>
        <name>Zn(2+)</name>
        <dbReference type="ChEBI" id="CHEBI:29105"/>
    </ligand>
</feature>
<feature type="compositionally biased region" description="Basic and acidic residues" evidence="7">
    <location>
        <begin position="269"/>
        <end position="279"/>
    </location>
</feature>
<feature type="domain" description="C2H2-type" evidence="8">
    <location>
        <begin position="1024"/>
        <end position="1052"/>
    </location>
</feature>
<feature type="domain" description="C2H2-type" evidence="8">
    <location>
        <begin position="1111"/>
        <end position="1139"/>
    </location>
</feature>
<feature type="region of interest" description="Disordered" evidence="7">
    <location>
        <begin position="809"/>
        <end position="837"/>
    </location>
</feature>
<dbReference type="InterPro" id="IPR012934">
    <property type="entry name" value="Znf_AD"/>
</dbReference>
<evidence type="ECO:0000256" key="4">
    <source>
        <dbReference type="ARBA" id="ARBA00022833"/>
    </source>
</evidence>
<gene>
    <name evidence="11" type="primary">LOC131800492</name>
</gene>
<feature type="domain" description="C2H2-type" evidence="8">
    <location>
        <begin position="1083"/>
        <end position="1110"/>
    </location>
</feature>
<accession>A0ABM3VLD9</accession>
<feature type="domain" description="C2H2-type" evidence="8">
    <location>
        <begin position="391"/>
        <end position="413"/>
    </location>
</feature>
<evidence type="ECO:0000313" key="11">
    <source>
        <dbReference type="RefSeq" id="XP_058986625.1"/>
    </source>
</evidence>
<dbReference type="SUPFAM" id="SSF57667">
    <property type="entry name" value="beta-beta-alpha zinc fingers"/>
    <property type="match status" value="9"/>
</dbReference>
<evidence type="ECO:0000313" key="10">
    <source>
        <dbReference type="Proteomes" id="UP001652621"/>
    </source>
</evidence>
<evidence type="ECO:0000256" key="6">
    <source>
        <dbReference type="PROSITE-ProRule" id="PRU01263"/>
    </source>
</evidence>
<feature type="compositionally biased region" description="Acidic residues" evidence="7">
    <location>
        <begin position="136"/>
        <end position="151"/>
    </location>
</feature>
<feature type="domain" description="C2H2-type" evidence="8">
    <location>
        <begin position="994"/>
        <end position="1021"/>
    </location>
</feature>
<reference evidence="11" key="1">
    <citation type="submission" date="2025-08" db="UniProtKB">
        <authorList>
            <consortium name="RefSeq"/>
        </authorList>
    </citation>
    <scope>IDENTIFICATION</scope>
    <source>
        <strain evidence="11">Aabys</strain>
        <tissue evidence="11">Whole body</tissue>
    </source>
</reference>
<name>A0ABM3VLD9_MUSDO</name>
<dbReference type="Pfam" id="PF13912">
    <property type="entry name" value="zf-C2H2_6"/>
    <property type="match status" value="4"/>
</dbReference>
<dbReference type="Gene3D" id="3.40.1800.20">
    <property type="match status" value="2"/>
</dbReference>
<feature type="region of interest" description="Disordered" evidence="7">
    <location>
        <begin position="252"/>
        <end position="279"/>
    </location>
</feature>
<dbReference type="Proteomes" id="UP001652621">
    <property type="component" value="Unplaced"/>
</dbReference>
<proteinExistence type="predicted"/>
<protein>
    <submittedName>
        <fullName evidence="11">Zinc finger protein 43-like</fullName>
    </submittedName>
</protein>
<feature type="binding site" evidence="6">
    <location>
        <position position="59"/>
    </location>
    <ligand>
        <name>Zn(2+)</name>
        <dbReference type="ChEBI" id="CHEBI:29105"/>
    </ligand>
</feature>
<feature type="domain" description="C2H2-type" evidence="8">
    <location>
        <begin position="359"/>
        <end position="387"/>
    </location>
</feature>
<feature type="region of interest" description="Disordered" evidence="7">
    <location>
        <begin position="124"/>
        <end position="200"/>
    </location>
</feature>
<dbReference type="PANTHER" id="PTHR24379">
    <property type="entry name" value="KRAB AND ZINC FINGER DOMAIN-CONTAINING"/>
    <property type="match status" value="1"/>
</dbReference>
<feature type="domain" description="C2H2-type" evidence="8">
    <location>
        <begin position="1054"/>
        <end position="1082"/>
    </location>
</feature>
<keyword evidence="4 6" id="KW-0862">Zinc</keyword>
<feature type="domain" description="C2H2-type" evidence="8">
    <location>
        <begin position="535"/>
        <end position="562"/>
    </location>
</feature>
<evidence type="ECO:0000259" key="8">
    <source>
        <dbReference type="PROSITE" id="PS50157"/>
    </source>
</evidence>
<dbReference type="SUPFAM" id="SSF57716">
    <property type="entry name" value="Glucocorticoid receptor-like (DNA-binding domain)"/>
    <property type="match status" value="1"/>
</dbReference>
<dbReference type="PROSITE" id="PS51915">
    <property type="entry name" value="ZAD"/>
    <property type="match status" value="1"/>
</dbReference>
<feature type="domain" description="C2H2-type" evidence="8">
    <location>
        <begin position="939"/>
        <end position="966"/>
    </location>
</feature>
<feature type="domain" description="C2H2-type" evidence="8">
    <location>
        <begin position="506"/>
        <end position="534"/>
    </location>
</feature>
<dbReference type="Pfam" id="PF00096">
    <property type="entry name" value="zf-C2H2"/>
    <property type="match status" value="5"/>
</dbReference>
<dbReference type="Gene3D" id="3.30.160.60">
    <property type="entry name" value="Classic Zinc Finger"/>
    <property type="match status" value="10"/>
</dbReference>
<evidence type="ECO:0000256" key="7">
    <source>
        <dbReference type="SAM" id="MobiDB-lite"/>
    </source>
</evidence>
<evidence type="ECO:0000256" key="2">
    <source>
        <dbReference type="ARBA" id="ARBA00022737"/>
    </source>
</evidence>